<name>A0A7Y0LVZ7_CELFI</name>
<sequence>MSAPATYGDLMLRAAIGIQAGVAWMQGLPLEEPEFARNAMGDFRELLLALKEHTWVLLEPTRTQGITASATPDPRERAAVRLGEVLHEVVGPKPPWAWVGARVSQSPWGIAARCVHAAGELLATHFDASGDARTPDVDAVLRHPAARQAGLAEVGDMAATLLTGADHLALRALQAGVPWREIRDLVPDLAEAHAHARDVAGVGSLPTWAHLEQLAAAGAPIRTGDAAEEIYDRMLRLRRTAWEMARADHPSVDTLKTYATLGVAVHAHALAFFGGSPTAHATTVDPRHTALVRHGKAWQDLSRALFSWRAAEPADPRVTEDLHRLGHLLRPIAPLAAPAPDLPRGEARRLSQALVGAVRMTSEIATWNRTTVARMARAHQVYVPGRILAGEEVTDSQVLAEAKLTGRLAPVGEQQLGVVEDMYARVATVRIEALSGADGLTLRAEPLRVDVGHHAGQEPIGRSDP</sequence>
<dbReference type="EMBL" id="JABCJJ010000003">
    <property type="protein sequence ID" value="NMR19178.1"/>
    <property type="molecule type" value="Genomic_DNA"/>
</dbReference>
<accession>A0A7Y0LVZ7</accession>
<proteinExistence type="predicted"/>
<dbReference type="RefSeq" id="WP_169323282.1">
    <property type="nucleotide sequence ID" value="NZ_JABCJJ010000003.1"/>
</dbReference>
<gene>
    <name evidence="1" type="ORF">HIR71_02920</name>
</gene>
<protein>
    <submittedName>
        <fullName evidence="1">Uncharacterized protein</fullName>
    </submittedName>
</protein>
<comment type="caution">
    <text evidence="1">The sequence shown here is derived from an EMBL/GenBank/DDBJ whole genome shotgun (WGS) entry which is preliminary data.</text>
</comment>
<evidence type="ECO:0000313" key="1">
    <source>
        <dbReference type="EMBL" id="NMR19178.1"/>
    </source>
</evidence>
<keyword evidence="2" id="KW-1185">Reference proteome</keyword>
<evidence type="ECO:0000313" key="2">
    <source>
        <dbReference type="Proteomes" id="UP000562124"/>
    </source>
</evidence>
<dbReference type="Proteomes" id="UP000562124">
    <property type="component" value="Unassembled WGS sequence"/>
</dbReference>
<organism evidence="1 2">
    <name type="scientific">Cellulomonas fimi</name>
    <dbReference type="NCBI Taxonomy" id="1708"/>
    <lineage>
        <taxon>Bacteria</taxon>
        <taxon>Bacillati</taxon>
        <taxon>Actinomycetota</taxon>
        <taxon>Actinomycetes</taxon>
        <taxon>Micrococcales</taxon>
        <taxon>Cellulomonadaceae</taxon>
        <taxon>Cellulomonas</taxon>
    </lineage>
</organism>
<reference evidence="1 2" key="1">
    <citation type="submission" date="2020-04" db="EMBL/GenBank/DDBJ databases">
        <title>Sequencing and Assembly of C. fimi.</title>
        <authorList>
            <person name="Ramsey A.R."/>
        </authorList>
    </citation>
    <scope>NUCLEOTIDE SEQUENCE [LARGE SCALE GENOMIC DNA]</scope>
    <source>
        <strain evidence="1 2">SB</strain>
    </source>
</reference>
<dbReference type="AlphaFoldDB" id="A0A7Y0LVZ7"/>